<keyword evidence="6 10" id="KW-0406">Ion transport</keyword>
<keyword evidence="9 10" id="KW-0066">ATP synthesis</keyword>
<dbReference type="AlphaFoldDB" id="A0A1C6VEG4"/>
<dbReference type="Gene3D" id="3.40.1380.10">
    <property type="match status" value="1"/>
</dbReference>
<evidence type="ECO:0000313" key="13">
    <source>
        <dbReference type="Proteomes" id="UP000199696"/>
    </source>
</evidence>
<dbReference type="PANTHER" id="PTHR11693">
    <property type="entry name" value="ATP SYNTHASE GAMMA CHAIN"/>
    <property type="match status" value="1"/>
</dbReference>
<evidence type="ECO:0000256" key="11">
    <source>
        <dbReference type="SAM" id="Coils"/>
    </source>
</evidence>
<dbReference type="Pfam" id="PF00231">
    <property type="entry name" value="ATP-synt"/>
    <property type="match status" value="1"/>
</dbReference>
<dbReference type="PROSITE" id="PS00153">
    <property type="entry name" value="ATPASE_GAMMA"/>
    <property type="match status" value="1"/>
</dbReference>
<evidence type="ECO:0000256" key="7">
    <source>
        <dbReference type="ARBA" id="ARBA00023136"/>
    </source>
</evidence>
<dbReference type="Proteomes" id="UP000199696">
    <property type="component" value="Unassembled WGS sequence"/>
</dbReference>
<keyword evidence="4 10" id="KW-0813">Transport</keyword>
<evidence type="ECO:0000256" key="10">
    <source>
        <dbReference type="HAMAP-Rule" id="MF_00815"/>
    </source>
</evidence>
<dbReference type="NCBIfam" id="TIGR01146">
    <property type="entry name" value="ATPsyn_F1gamma"/>
    <property type="match status" value="1"/>
</dbReference>
<dbReference type="HAMAP" id="MF_00815">
    <property type="entry name" value="ATP_synth_gamma_bact"/>
    <property type="match status" value="1"/>
</dbReference>
<evidence type="ECO:0000256" key="2">
    <source>
        <dbReference type="ARBA" id="ARBA00004170"/>
    </source>
</evidence>
<dbReference type="InterPro" id="IPR000131">
    <property type="entry name" value="ATP_synth_F1_gsu"/>
</dbReference>
<dbReference type="GO" id="GO:0042777">
    <property type="term" value="P:proton motive force-driven plasma membrane ATP synthesis"/>
    <property type="evidence" value="ECO:0007669"/>
    <property type="project" value="UniProtKB-UniRule"/>
</dbReference>
<dbReference type="GO" id="GO:0005886">
    <property type="term" value="C:plasma membrane"/>
    <property type="evidence" value="ECO:0007669"/>
    <property type="project" value="UniProtKB-SubCell"/>
</dbReference>
<comment type="function">
    <text evidence="1 10">Produces ATP from ADP in the presence of a proton gradient across the membrane. The gamma chain is believed to be important in regulating ATPase activity and the flow of protons through the CF(0) complex.</text>
</comment>
<dbReference type="GO" id="GO:0046933">
    <property type="term" value="F:proton-transporting ATP synthase activity, rotational mechanism"/>
    <property type="evidence" value="ECO:0007669"/>
    <property type="project" value="UniProtKB-UniRule"/>
</dbReference>
<evidence type="ECO:0000313" key="12">
    <source>
        <dbReference type="EMBL" id="SCL64728.1"/>
    </source>
</evidence>
<protein>
    <recommendedName>
        <fullName evidence="10">ATP synthase gamma chain</fullName>
    </recommendedName>
    <alternativeName>
        <fullName evidence="10">ATP synthase F1 sector gamma subunit</fullName>
    </alternativeName>
    <alternativeName>
        <fullName evidence="10">F-ATPase gamma subunit</fullName>
    </alternativeName>
</protein>
<feature type="coiled-coil region" evidence="11">
    <location>
        <begin position="262"/>
        <end position="289"/>
    </location>
</feature>
<evidence type="ECO:0000256" key="6">
    <source>
        <dbReference type="ARBA" id="ARBA00023065"/>
    </source>
</evidence>
<dbReference type="SUPFAM" id="SSF52943">
    <property type="entry name" value="ATP synthase (F1-ATPase), gamma subunit"/>
    <property type="match status" value="1"/>
</dbReference>
<dbReference type="InterPro" id="IPR023632">
    <property type="entry name" value="ATP_synth_F1_gsu_CS"/>
</dbReference>
<keyword evidence="7 10" id="KW-0472">Membrane</keyword>
<keyword evidence="13" id="KW-1185">Reference proteome</keyword>
<dbReference type="CDD" id="cd12151">
    <property type="entry name" value="F1-ATPase_gamma"/>
    <property type="match status" value="1"/>
</dbReference>
<dbReference type="RefSeq" id="WP_091124183.1">
    <property type="nucleotide sequence ID" value="NZ_FMHY01000002.1"/>
</dbReference>
<keyword evidence="10" id="KW-1003">Cell membrane</keyword>
<name>A0A1C6VEG4_9ACTN</name>
<dbReference type="NCBIfam" id="NF004145">
    <property type="entry name" value="PRK05621.1-2"/>
    <property type="match status" value="1"/>
</dbReference>
<evidence type="ECO:0000256" key="1">
    <source>
        <dbReference type="ARBA" id="ARBA00003456"/>
    </source>
</evidence>
<sequence length="312" mass="33832">MAAQVRVLRQRIRSAKSMKKITKAMELVATSRIAKAQARVEASLPYAQAITGVLTALASNARIDHPLLTPRERVRRAGVLLITSDRGLAGGYSSNAIKTAESLIARLRGEGKEPVLYVIGRKGVTFYRFRNRDIEASWTGFSEQPSFSDAREVGETLIKAFTAGADDMDGGPGADGVLGIDELHIVYTEFKSLMTQTPVTRIIGPMQVDERPRSEAPQGLLPAYEFEPEAEALLDALLPKYINTRIYAALLESAASESAARRRAMKSATDNAEEMIDKYTREMNSARQAGITQEISEIVGGANALAASGSEV</sequence>
<proteinExistence type="inferred from homology"/>
<dbReference type="GO" id="GO:0005524">
    <property type="term" value="F:ATP binding"/>
    <property type="evidence" value="ECO:0007669"/>
    <property type="project" value="UniProtKB-UniRule"/>
</dbReference>
<dbReference type="OrthoDB" id="9812769at2"/>
<evidence type="ECO:0000256" key="3">
    <source>
        <dbReference type="ARBA" id="ARBA00007681"/>
    </source>
</evidence>
<dbReference type="PANTHER" id="PTHR11693:SF22">
    <property type="entry name" value="ATP SYNTHASE SUBUNIT GAMMA, MITOCHONDRIAL"/>
    <property type="match status" value="1"/>
</dbReference>
<organism evidence="12 13">
    <name type="scientific">Micromonospora eburnea</name>
    <dbReference type="NCBI Taxonomy" id="227316"/>
    <lineage>
        <taxon>Bacteria</taxon>
        <taxon>Bacillati</taxon>
        <taxon>Actinomycetota</taxon>
        <taxon>Actinomycetes</taxon>
        <taxon>Micromonosporales</taxon>
        <taxon>Micromonosporaceae</taxon>
        <taxon>Micromonospora</taxon>
    </lineage>
</organism>
<keyword evidence="5 10" id="KW-0375">Hydrogen ion transport</keyword>
<gene>
    <name evidence="10" type="primary">atpG</name>
    <name evidence="12" type="ORF">GA0070604_5280</name>
</gene>
<accession>A0A1C6VEG4</accession>
<dbReference type="GO" id="GO:0045259">
    <property type="term" value="C:proton-transporting ATP synthase complex"/>
    <property type="evidence" value="ECO:0007669"/>
    <property type="project" value="UniProtKB-KW"/>
</dbReference>
<dbReference type="STRING" id="227316.GA0070604_5280"/>
<comment type="subcellular location">
    <subcellularLocation>
        <location evidence="10">Cell membrane</location>
        <topology evidence="10">Peripheral membrane protein</topology>
    </subcellularLocation>
    <subcellularLocation>
        <location evidence="2">Membrane</location>
        <topology evidence="2">Peripheral membrane protein</topology>
    </subcellularLocation>
</comment>
<evidence type="ECO:0000256" key="5">
    <source>
        <dbReference type="ARBA" id="ARBA00022781"/>
    </source>
</evidence>
<dbReference type="InterPro" id="IPR035968">
    <property type="entry name" value="ATP_synth_F1_ATPase_gsu"/>
</dbReference>
<keyword evidence="8 10" id="KW-0139">CF(1)</keyword>
<keyword evidence="11" id="KW-0175">Coiled coil</keyword>
<dbReference type="Gene3D" id="1.10.287.80">
    <property type="entry name" value="ATP synthase, gamma subunit, helix hairpin domain"/>
    <property type="match status" value="2"/>
</dbReference>
<evidence type="ECO:0000256" key="4">
    <source>
        <dbReference type="ARBA" id="ARBA00022448"/>
    </source>
</evidence>
<reference evidence="13" key="1">
    <citation type="submission" date="2016-06" db="EMBL/GenBank/DDBJ databases">
        <authorList>
            <person name="Varghese N."/>
            <person name="Submissions Spin"/>
        </authorList>
    </citation>
    <scope>NUCLEOTIDE SEQUENCE [LARGE SCALE GENOMIC DNA]</scope>
    <source>
        <strain evidence="13">DSM 44814</strain>
    </source>
</reference>
<dbReference type="EMBL" id="FMHY01000002">
    <property type="protein sequence ID" value="SCL64728.1"/>
    <property type="molecule type" value="Genomic_DNA"/>
</dbReference>
<dbReference type="PRINTS" id="PR00126">
    <property type="entry name" value="ATPASEGAMMA"/>
</dbReference>
<comment type="similarity">
    <text evidence="3 10">Belongs to the ATPase gamma chain family.</text>
</comment>
<evidence type="ECO:0000256" key="9">
    <source>
        <dbReference type="ARBA" id="ARBA00023310"/>
    </source>
</evidence>
<comment type="subunit">
    <text evidence="10">F-type ATPases have 2 components, CF(1) - the catalytic core - and CF(0) - the membrane proton channel. CF(1) has five subunits: alpha(3), beta(3), gamma(1), delta(1), epsilon(1). CF(0) has three main subunits: a, b and c.</text>
</comment>
<evidence type="ECO:0000256" key="8">
    <source>
        <dbReference type="ARBA" id="ARBA00023196"/>
    </source>
</evidence>